<dbReference type="Proteomes" id="UP000295043">
    <property type="component" value="Unassembled WGS sequence"/>
</dbReference>
<proteinExistence type="inferred from homology"/>
<dbReference type="PANTHER" id="PTHR30537">
    <property type="entry name" value="HTH-TYPE TRANSCRIPTIONAL REGULATOR"/>
    <property type="match status" value="1"/>
</dbReference>
<protein>
    <submittedName>
        <fullName evidence="3">Regulatory helix-turn-helix LysR family protein</fullName>
    </submittedName>
</protein>
<dbReference type="PROSITE" id="PS50931">
    <property type="entry name" value="HTH_LYSR"/>
    <property type="match status" value="1"/>
</dbReference>
<reference evidence="3 4" key="1">
    <citation type="submission" date="2019-03" db="EMBL/GenBank/DDBJ databases">
        <title>Genomic Encyclopedia of Type Strains, Phase IV (KMG-V): Genome sequencing to study the core and pangenomes of soil and plant-associated prokaryotes.</title>
        <authorList>
            <person name="Whitman W."/>
        </authorList>
    </citation>
    <scope>NUCLEOTIDE SEQUENCE [LARGE SCALE GENOMIC DNA]</scope>
    <source>
        <strain evidence="3 4">23C40</strain>
    </source>
</reference>
<dbReference type="SUPFAM" id="SSF46785">
    <property type="entry name" value="Winged helix' DNA-binding domain"/>
    <property type="match status" value="1"/>
</dbReference>
<evidence type="ECO:0000313" key="4">
    <source>
        <dbReference type="Proteomes" id="UP000295043"/>
    </source>
</evidence>
<dbReference type="PANTHER" id="PTHR30537:SF74">
    <property type="entry name" value="HTH-TYPE TRANSCRIPTIONAL REGULATOR TRPI"/>
    <property type="match status" value="1"/>
</dbReference>
<dbReference type="InterPro" id="IPR036390">
    <property type="entry name" value="WH_DNA-bd_sf"/>
</dbReference>
<comment type="similarity">
    <text evidence="1">Belongs to the LysR transcriptional regulatory family.</text>
</comment>
<gene>
    <name evidence="3" type="ORF">EV184_1295</name>
</gene>
<sequence length="111" mass="11980">MSHRNYDLPSLIALEVFEASARHLSIELAASELNVTAEEISRQMKVIEDELGVPLFVRPGTGVALTSAGKDLYNKLASVFSEASDVVTAIKRGGHARMSRLSQPTHSSRSG</sequence>
<feature type="domain" description="HTH lysR-type" evidence="2">
    <location>
        <begin position="9"/>
        <end position="66"/>
    </location>
</feature>
<evidence type="ECO:0000256" key="1">
    <source>
        <dbReference type="ARBA" id="ARBA00009437"/>
    </source>
</evidence>
<organism evidence="3 4">
    <name type="scientific">Sinorhizobium americanum</name>
    <dbReference type="NCBI Taxonomy" id="194963"/>
    <lineage>
        <taxon>Bacteria</taxon>
        <taxon>Pseudomonadati</taxon>
        <taxon>Pseudomonadota</taxon>
        <taxon>Alphaproteobacteria</taxon>
        <taxon>Hyphomicrobiales</taxon>
        <taxon>Rhizobiaceae</taxon>
        <taxon>Sinorhizobium/Ensifer group</taxon>
        <taxon>Sinorhizobium</taxon>
    </lineage>
</organism>
<dbReference type="GO" id="GO:0043565">
    <property type="term" value="F:sequence-specific DNA binding"/>
    <property type="evidence" value="ECO:0007669"/>
    <property type="project" value="TreeGrafter"/>
</dbReference>
<dbReference type="GO" id="GO:0006351">
    <property type="term" value="P:DNA-templated transcription"/>
    <property type="evidence" value="ECO:0007669"/>
    <property type="project" value="TreeGrafter"/>
</dbReference>
<dbReference type="RefSeq" id="WP_234879329.1">
    <property type="nucleotide sequence ID" value="NZ_SLVU01000029.1"/>
</dbReference>
<comment type="caution">
    <text evidence="3">The sequence shown here is derived from an EMBL/GenBank/DDBJ whole genome shotgun (WGS) entry which is preliminary data.</text>
</comment>
<dbReference type="Gene3D" id="1.10.10.10">
    <property type="entry name" value="Winged helix-like DNA-binding domain superfamily/Winged helix DNA-binding domain"/>
    <property type="match status" value="1"/>
</dbReference>
<dbReference type="GO" id="GO:0003700">
    <property type="term" value="F:DNA-binding transcription factor activity"/>
    <property type="evidence" value="ECO:0007669"/>
    <property type="project" value="InterPro"/>
</dbReference>
<dbReference type="InterPro" id="IPR000847">
    <property type="entry name" value="LysR_HTH_N"/>
</dbReference>
<evidence type="ECO:0000313" key="3">
    <source>
        <dbReference type="EMBL" id="TCN19776.1"/>
    </source>
</evidence>
<dbReference type="Pfam" id="PF00126">
    <property type="entry name" value="HTH_1"/>
    <property type="match status" value="1"/>
</dbReference>
<accession>A0A4R2B0L9</accession>
<dbReference type="AlphaFoldDB" id="A0A4R2B0L9"/>
<name>A0A4R2B0L9_9HYPH</name>
<dbReference type="EMBL" id="SLVU01000029">
    <property type="protein sequence ID" value="TCN19776.1"/>
    <property type="molecule type" value="Genomic_DNA"/>
</dbReference>
<evidence type="ECO:0000259" key="2">
    <source>
        <dbReference type="PROSITE" id="PS50931"/>
    </source>
</evidence>
<dbReference type="InterPro" id="IPR058163">
    <property type="entry name" value="LysR-type_TF_proteobact-type"/>
</dbReference>
<dbReference type="InterPro" id="IPR036388">
    <property type="entry name" value="WH-like_DNA-bd_sf"/>
</dbReference>